<reference evidence="2" key="1">
    <citation type="journal article" date="2018" name="BMC Genomics">
        <title>Genomic insights into host adaptation between the wheat stripe rust pathogen (Puccinia striiformis f. sp. tritici) and the barley stripe rust pathogen (Puccinia striiformis f. sp. hordei).</title>
        <authorList>
            <person name="Xia C."/>
            <person name="Wang M."/>
            <person name="Yin C."/>
            <person name="Cornejo O.E."/>
            <person name="Hulbert S.H."/>
            <person name="Chen X."/>
        </authorList>
    </citation>
    <scope>NUCLEOTIDE SEQUENCE [LARGE SCALE GENOMIC DNA]</scope>
    <source>
        <strain evidence="2">93-210</strain>
    </source>
</reference>
<organism evidence="1 2">
    <name type="scientific">Puccinia striiformis f. sp. tritici</name>
    <dbReference type="NCBI Taxonomy" id="168172"/>
    <lineage>
        <taxon>Eukaryota</taxon>
        <taxon>Fungi</taxon>
        <taxon>Dikarya</taxon>
        <taxon>Basidiomycota</taxon>
        <taxon>Pucciniomycotina</taxon>
        <taxon>Pucciniomycetes</taxon>
        <taxon>Pucciniales</taxon>
        <taxon>Pucciniaceae</taxon>
        <taxon>Puccinia</taxon>
    </lineage>
</organism>
<comment type="caution">
    <text evidence="1">The sequence shown here is derived from an EMBL/GenBank/DDBJ whole genome shotgun (WGS) entry which is preliminary data.</text>
</comment>
<dbReference type="Proteomes" id="UP001060170">
    <property type="component" value="Chromosome 14"/>
</dbReference>
<keyword evidence="2" id="KW-1185">Reference proteome</keyword>
<accession>A0ACC0DVF3</accession>
<dbReference type="EMBL" id="CM045878">
    <property type="protein sequence ID" value="KAI7940173.1"/>
    <property type="molecule type" value="Genomic_DNA"/>
</dbReference>
<reference evidence="1 2" key="3">
    <citation type="journal article" date="2022" name="Microbiol. Spectr.">
        <title>Folding features and dynamics of 3D genome architecture in plant fungal pathogens.</title>
        <authorList>
            <person name="Xia C."/>
        </authorList>
    </citation>
    <scope>NUCLEOTIDE SEQUENCE [LARGE SCALE GENOMIC DNA]</scope>
    <source>
        <strain evidence="1 2">93-210</strain>
    </source>
</reference>
<protein>
    <submittedName>
        <fullName evidence="1">Uncharacterized protein</fullName>
    </submittedName>
</protein>
<sequence>MEPTAKRSSQGMMCILLFVMITTLSISPSNALRCSIGFITPSSLDHIPAGTASCNPGNGERTCTLSSCHGSGPTGTMLCEKQTSSSLRSHNLTCSSSLVSSFVFHDCEDEFEKKKGLTIYPTSFDKANNELAVHGREHPTGNIGTYYCTMKSNPYRPSVFIKTHFVMVVSEGANCDAGRLLVALRSTEFDFMFTELCTGDSHPLSCHCV</sequence>
<evidence type="ECO:0000313" key="2">
    <source>
        <dbReference type="Proteomes" id="UP001060170"/>
    </source>
</evidence>
<evidence type="ECO:0000313" key="1">
    <source>
        <dbReference type="EMBL" id="KAI7940173.1"/>
    </source>
</evidence>
<proteinExistence type="predicted"/>
<reference evidence="2" key="2">
    <citation type="journal article" date="2018" name="Mol. Plant Microbe Interact.">
        <title>Genome sequence resources for the wheat stripe rust pathogen (Puccinia striiformis f. sp. tritici) and the barley stripe rust pathogen (Puccinia striiformis f. sp. hordei).</title>
        <authorList>
            <person name="Xia C."/>
            <person name="Wang M."/>
            <person name="Yin C."/>
            <person name="Cornejo O.E."/>
            <person name="Hulbert S.H."/>
            <person name="Chen X."/>
        </authorList>
    </citation>
    <scope>NUCLEOTIDE SEQUENCE [LARGE SCALE GENOMIC DNA]</scope>
    <source>
        <strain evidence="2">93-210</strain>
    </source>
</reference>
<name>A0ACC0DVF3_9BASI</name>
<gene>
    <name evidence="1" type="ORF">MJO28_013825</name>
</gene>